<keyword evidence="3" id="KW-1185">Reference proteome</keyword>
<dbReference type="EMBL" id="CAQQ02126340">
    <property type="status" value="NOT_ANNOTATED_CDS"/>
    <property type="molecule type" value="Genomic_DNA"/>
</dbReference>
<accession>T1GGH9</accession>
<evidence type="ECO:0000313" key="3">
    <source>
        <dbReference type="Proteomes" id="UP000015102"/>
    </source>
</evidence>
<reference evidence="2" key="2">
    <citation type="submission" date="2015-06" db="UniProtKB">
        <authorList>
            <consortium name="EnsemblMetazoa"/>
        </authorList>
    </citation>
    <scope>IDENTIFICATION</scope>
</reference>
<evidence type="ECO:0000313" key="2">
    <source>
        <dbReference type="EnsemblMetazoa" id="MESCA002499-PA"/>
    </source>
</evidence>
<feature type="signal peptide" evidence="1">
    <location>
        <begin position="1"/>
        <end position="27"/>
    </location>
</feature>
<name>T1GGH9_MEGSC</name>
<sequence length="73" mass="8100">MKTLSVIKVVGLVLFVIQLCGIDFANSMSVNTEILKNVTQVEDHSKNLLEDSKETVLFSFKNDVESIQPSDIS</sequence>
<protein>
    <submittedName>
        <fullName evidence="2">Uncharacterized protein</fullName>
    </submittedName>
</protein>
<dbReference type="HOGENOM" id="CLU_2712025_0_0_1"/>
<keyword evidence="1" id="KW-0732">Signal</keyword>
<dbReference type="AlphaFoldDB" id="T1GGH9"/>
<dbReference type="Proteomes" id="UP000015102">
    <property type="component" value="Unassembled WGS sequence"/>
</dbReference>
<dbReference type="EnsemblMetazoa" id="MESCA002499-RA">
    <property type="protein sequence ID" value="MESCA002499-PA"/>
    <property type="gene ID" value="MESCA002499"/>
</dbReference>
<reference evidence="3" key="1">
    <citation type="submission" date="2013-02" db="EMBL/GenBank/DDBJ databases">
        <authorList>
            <person name="Hughes D."/>
        </authorList>
    </citation>
    <scope>NUCLEOTIDE SEQUENCE</scope>
    <source>
        <strain>Durham</strain>
        <strain evidence="3">NC isolate 2 -- Noor lab</strain>
    </source>
</reference>
<organism evidence="2 3">
    <name type="scientific">Megaselia scalaris</name>
    <name type="common">Humpbacked fly</name>
    <name type="synonym">Phora scalaris</name>
    <dbReference type="NCBI Taxonomy" id="36166"/>
    <lineage>
        <taxon>Eukaryota</taxon>
        <taxon>Metazoa</taxon>
        <taxon>Ecdysozoa</taxon>
        <taxon>Arthropoda</taxon>
        <taxon>Hexapoda</taxon>
        <taxon>Insecta</taxon>
        <taxon>Pterygota</taxon>
        <taxon>Neoptera</taxon>
        <taxon>Endopterygota</taxon>
        <taxon>Diptera</taxon>
        <taxon>Brachycera</taxon>
        <taxon>Muscomorpha</taxon>
        <taxon>Platypezoidea</taxon>
        <taxon>Phoridae</taxon>
        <taxon>Megaseliini</taxon>
        <taxon>Megaselia</taxon>
    </lineage>
</organism>
<proteinExistence type="predicted"/>
<evidence type="ECO:0000256" key="1">
    <source>
        <dbReference type="SAM" id="SignalP"/>
    </source>
</evidence>
<feature type="chain" id="PRO_5004576927" evidence="1">
    <location>
        <begin position="28"/>
        <end position="73"/>
    </location>
</feature>